<dbReference type="OrthoDB" id="7211213at2"/>
<feature type="transmembrane region" description="Helical" evidence="1">
    <location>
        <begin position="34"/>
        <end position="59"/>
    </location>
</feature>
<dbReference type="KEGG" id="cmb:CSW64_08495"/>
<reference evidence="2 3" key="1">
    <citation type="submission" date="2017-10" db="EMBL/GenBank/DDBJ databases">
        <title>Genome sequence of Caulobacter mirabilis FWC38.</title>
        <authorList>
            <person name="Fiebig A."/>
            <person name="Crosson S."/>
        </authorList>
    </citation>
    <scope>NUCLEOTIDE SEQUENCE [LARGE SCALE GENOMIC DNA]</scope>
    <source>
        <strain evidence="2 3">FWC 38</strain>
    </source>
</reference>
<keyword evidence="1" id="KW-1133">Transmembrane helix</keyword>
<dbReference type="Proteomes" id="UP000228945">
    <property type="component" value="Chromosome"/>
</dbReference>
<keyword evidence="3" id="KW-1185">Reference proteome</keyword>
<accession>A0A2D2AWR1</accession>
<dbReference type="EMBL" id="CP024201">
    <property type="protein sequence ID" value="ATQ42450.1"/>
    <property type="molecule type" value="Genomic_DNA"/>
</dbReference>
<name>A0A2D2AWR1_9CAUL</name>
<keyword evidence="1" id="KW-0472">Membrane</keyword>
<sequence length="80" mass="8758">MHWKWFLPIGAATVSLAAWLAFGIGLALNFERPLMFILAVVGAFGLEALVWGFAAALGITAFQARRRIWAWVAASVQRQG</sequence>
<gene>
    <name evidence="2" type="ORF">CSW64_08495</name>
</gene>
<dbReference type="RefSeq" id="WP_099621707.1">
    <property type="nucleotide sequence ID" value="NZ_CP024201.1"/>
</dbReference>
<keyword evidence="1" id="KW-0812">Transmembrane</keyword>
<feature type="transmembrane region" description="Helical" evidence="1">
    <location>
        <begin position="5"/>
        <end position="28"/>
    </location>
</feature>
<evidence type="ECO:0000313" key="3">
    <source>
        <dbReference type="Proteomes" id="UP000228945"/>
    </source>
</evidence>
<dbReference type="AlphaFoldDB" id="A0A2D2AWR1"/>
<evidence type="ECO:0000256" key="1">
    <source>
        <dbReference type="SAM" id="Phobius"/>
    </source>
</evidence>
<protein>
    <submittedName>
        <fullName evidence="2">Uncharacterized protein</fullName>
    </submittedName>
</protein>
<evidence type="ECO:0000313" key="2">
    <source>
        <dbReference type="EMBL" id="ATQ42450.1"/>
    </source>
</evidence>
<organism evidence="2 3">
    <name type="scientific">Caulobacter mirabilis</name>
    <dbReference type="NCBI Taxonomy" id="69666"/>
    <lineage>
        <taxon>Bacteria</taxon>
        <taxon>Pseudomonadati</taxon>
        <taxon>Pseudomonadota</taxon>
        <taxon>Alphaproteobacteria</taxon>
        <taxon>Caulobacterales</taxon>
        <taxon>Caulobacteraceae</taxon>
        <taxon>Caulobacter</taxon>
    </lineage>
</organism>
<proteinExistence type="predicted"/>